<dbReference type="PANTHER" id="PTHR38104:SF1">
    <property type="entry name" value="ANTI-SIGMA-E FACTOR RSEA"/>
    <property type="match status" value="1"/>
</dbReference>
<dbReference type="InterPro" id="IPR052383">
    <property type="entry name" value="Anti-sigma-E_RseA-like"/>
</dbReference>
<dbReference type="CDD" id="cd16328">
    <property type="entry name" value="RseA_N"/>
    <property type="match status" value="1"/>
</dbReference>
<dbReference type="InterPro" id="IPR036147">
    <property type="entry name" value="Anti-sigma_E_RseA_N_sf"/>
</dbReference>
<proteinExistence type="predicted"/>
<dbReference type="PANTHER" id="PTHR38104">
    <property type="match status" value="1"/>
</dbReference>
<dbReference type="SUPFAM" id="SSF89069">
    <property type="entry name" value="N-terminal, cytoplasmic domain of anti-sigmaE factor RseA"/>
    <property type="match status" value="1"/>
</dbReference>
<dbReference type="EMBL" id="CP042218">
    <property type="protein sequence ID" value="QDW67431.1"/>
    <property type="molecule type" value="Genomic_DNA"/>
</dbReference>
<keyword evidence="3" id="KW-1185">Reference proteome</keyword>
<gene>
    <name evidence="2" type="ORF">FPZ22_11520</name>
</gene>
<dbReference type="OrthoDB" id="5298512at2"/>
<evidence type="ECO:0000259" key="1">
    <source>
        <dbReference type="Pfam" id="PF03872"/>
    </source>
</evidence>
<protein>
    <recommendedName>
        <fullName evidence="1">Anti sigma-E protein RseA N-terminal domain-containing protein</fullName>
    </recommendedName>
</protein>
<name>A0A518N682_9GAMM</name>
<dbReference type="KEGG" id="lug:FPZ22_11520"/>
<dbReference type="RefSeq" id="WP_144893112.1">
    <property type="nucleotide sequence ID" value="NZ_CP042218.1"/>
</dbReference>
<dbReference type="Pfam" id="PF03872">
    <property type="entry name" value="RseA_N"/>
    <property type="match status" value="1"/>
</dbReference>
<evidence type="ECO:0000313" key="2">
    <source>
        <dbReference type="EMBL" id="QDW67431.1"/>
    </source>
</evidence>
<feature type="domain" description="Anti sigma-E protein RseA N-terminal" evidence="1">
    <location>
        <begin position="27"/>
        <end position="91"/>
    </location>
</feature>
<dbReference type="InterPro" id="IPR005572">
    <property type="entry name" value="Anti-sigma_E_RseA_N"/>
</dbReference>
<dbReference type="Proteomes" id="UP000316584">
    <property type="component" value="Chromosome"/>
</dbReference>
<reference evidence="2 3" key="1">
    <citation type="submission" date="2019-07" db="EMBL/GenBank/DDBJ databases">
        <title>Full genome sequence of Luteimonas sp. Gr-4.</title>
        <authorList>
            <person name="Im W.-T."/>
        </authorList>
    </citation>
    <scope>NUCLEOTIDE SEQUENCE [LARGE SCALE GENOMIC DNA]</scope>
    <source>
        <strain evidence="2 3">Gr-4</strain>
    </source>
</reference>
<dbReference type="GO" id="GO:0016989">
    <property type="term" value="F:sigma factor antagonist activity"/>
    <property type="evidence" value="ECO:0007669"/>
    <property type="project" value="InterPro"/>
</dbReference>
<organism evidence="2 3">
    <name type="scientific">Luteimonas granuli</name>
    <dbReference type="NCBI Taxonomy" id="1176533"/>
    <lineage>
        <taxon>Bacteria</taxon>
        <taxon>Pseudomonadati</taxon>
        <taxon>Pseudomonadota</taxon>
        <taxon>Gammaproteobacteria</taxon>
        <taxon>Lysobacterales</taxon>
        <taxon>Lysobacteraceae</taxon>
        <taxon>Luteimonas</taxon>
    </lineage>
</organism>
<evidence type="ECO:0000313" key="3">
    <source>
        <dbReference type="Proteomes" id="UP000316584"/>
    </source>
</evidence>
<sequence>MSHHNHRIDIDHELAPPDRLDAYHRRQLSAMLDGELSPDQTRFMLRRLQHDRELAACWERWQVCGEVLRGRGHALLPAEFSQRVAAAIAAPAGATVSRAAVAGVGGPRPHRLARWGGAARSRPRWR</sequence>
<dbReference type="Gene3D" id="1.10.10.880">
    <property type="entry name" value="Anti sigma-E protein RseA, N-terminal domain"/>
    <property type="match status" value="1"/>
</dbReference>
<dbReference type="AlphaFoldDB" id="A0A518N682"/>
<accession>A0A518N682</accession>